<dbReference type="Proteomes" id="UP001381693">
    <property type="component" value="Unassembled WGS sequence"/>
</dbReference>
<evidence type="ECO:0000313" key="7">
    <source>
        <dbReference type="Proteomes" id="UP001381693"/>
    </source>
</evidence>
<accession>A0AAN9A3Y9</accession>
<dbReference type="GO" id="GO:0042151">
    <property type="term" value="C:nematocyst"/>
    <property type="evidence" value="ECO:0007669"/>
    <property type="project" value="UniProtKB-SubCell"/>
</dbReference>
<dbReference type="AlphaFoldDB" id="A0AAN9A3Y9"/>
<gene>
    <name evidence="6" type="ORF">SK128_027752</name>
</gene>
<dbReference type="SUPFAM" id="SSF63724">
    <property type="entry name" value="Cytolysin/lectin"/>
    <property type="match status" value="1"/>
</dbReference>
<dbReference type="InterPro" id="IPR015926">
    <property type="entry name" value="Cytolysin/lectin"/>
</dbReference>
<dbReference type="PANTHER" id="PTHR40388">
    <property type="entry name" value="BRYOPORIN"/>
    <property type="match status" value="1"/>
</dbReference>
<proteinExistence type="predicted"/>
<name>A0AAN9A3Y9_HALRR</name>
<keyword evidence="3" id="KW-1052">Target cell membrane</keyword>
<comment type="caution">
    <text evidence="6">The sequence shown here is derived from an EMBL/GenBank/DDBJ whole genome shotgun (WGS) entry which is preliminary data.</text>
</comment>
<evidence type="ECO:0000256" key="5">
    <source>
        <dbReference type="ARBA" id="ARBA00023331"/>
    </source>
</evidence>
<keyword evidence="4" id="KW-1053">Target membrane</keyword>
<evidence type="ECO:0000256" key="2">
    <source>
        <dbReference type="ARBA" id="ARBA00004532"/>
    </source>
</evidence>
<evidence type="ECO:0000256" key="3">
    <source>
        <dbReference type="ARBA" id="ARBA00022537"/>
    </source>
</evidence>
<organism evidence="6 7">
    <name type="scientific">Halocaridina rubra</name>
    <name type="common">Hawaiian red shrimp</name>
    <dbReference type="NCBI Taxonomy" id="373956"/>
    <lineage>
        <taxon>Eukaryota</taxon>
        <taxon>Metazoa</taxon>
        <taxon>Ecdysozoa</taxon>
        <taxon>Arthropoda</taxon>
        <taxon>Crustacea</taxon>
        <taxon>Multicrustacea</taxon>
        <taxon>Malacostraca</taxon>
        <taxon>Eumalacostraca</taxon>
        <taxon>Eucarida</taxon>
        <taxon>Decapoda</taxon>
        <taxon>Pleocyemata</taxon>
        <taxon>Caridea</taxon>
        <taxon>Atyoidea</taxon>
        <taxon>Atyidae</taxon>
        <taxon>Halocaridina</taxon>
    </lineage>
</organism>
<sequence length="239" mass="26550">MMHSSEEPASENRTAHYVNSQAKRVAISAALSSTAGSIWALGIDRDGTGISNHMIIQNGTDSSISLHEYYLHWGQAKVVPEGILPCLNEDDALFHAAGGWASTGSNGIVTYQLDEDTFLHILWDCPYNFNHYCNFIGLYLCDKSKRKPSGDLFTRMEQYVKDPDMRPERRSPFDLVCCGPGDRSFSSNGEKAWGVRRPCEVMNGKYYAAMTMGDSHKTSSTVTILTTKSLPQFVMCKAK</sequence>
<keyword evidence="7" id="KW-1185">Reference proteome</keyword>
<keyword evidence="4" id="KW-0472">Membrane</keyword>
<dbReference type="PANTHER" id="PTHR40388:SF1">
    <property type="entry name" value="BRYOPORIN"/>
    <property type="match status" value="1"/>
</dbReference>
<dbReference type="GO" id="GO:0044218">
    <property type="term" value="C:other organism cell membrane"/>
    <property type="evidence" value="ECO:0007669"/>
    <property type="project" value="UniProtKB-KW"/>
</dbReference>
<dbReference type="EMBL" id="JAXCGZ010006413">
    <property type="protein sequence ID" value="KAK7079776.1"/>
    <property type="molecule type" value="Genomic_DNA"/>
</dbReference>
<evidence type="ECO:0000256" key="4">
    <source>
        <dbReference type="ARBA" id="ARBA00023298"/>
    </source>
</evidence>
<reference evidence="6 7" key="1">
    <citation type="submission" date="2023-11" db="EMBL/GenBank/DDBJ databases">
        <title>Halocaridina rubra genome assembly.</title>
        <authorList>
            <person name="Smith C."/>
        </authorList>
    </citation>
    <scope>NUCLEOTIDE SEQUENCE [LARGE SCALE GENOMIC DNA]</scope>
    <source>
        <strain evidence="6">EP-1</strain>
        <tissue evidence="6">Whole</tissue>
    </source>
</reference>
<dbReference type="InterPro" id="IPR050677">
    <property type="entry name" value="Actinoporin_PFT"/>
</dbReference>
<protein>
    <submittedName>
        <fullName evidence="6">Uncharacterized protein</fullName>
    </submittedName>
</protein>
<dbReference type="Gene3D" id="2.60.270.20">
    <property type="entry name" value="Cytolysin/lectin"/>
    <property type="match status" value="1"/>
</dbReference>
<evidence type="ECO:0000256" key="1">
    <source>
        <dbReference type="ARBA" id="ARBA00004175"/>
    </source>
</evidence>
<evidence type="ECO:0000313" key="6">
    <source>
        <dbReference type="EMBL" id="KAK7079776.1"/>
    </source>
</evidence>
<comment type="subcellular location">
    <subcellularLocation>
        <location evidence="2">Nematocyst</location>
    </subcellularLocation>
    <subcellularLocation>
        <location evidence="1">Target cell membrane</location>
    </subcellularLocation>
</comment>
<keyword evidence="5" id="KW-0166">Nematocyst</keyword>